<keyword evidence="2" id="KW-0732">Signal</keyword>
<proteinExistence type="predicted"/>
<feature type="compositionally biased region" description="Acidic residues" evidence="1">
    <location>
        <begin position="97"/>
        <end position="109"/>
    </location>
</feature>
<dbReference type="RefSeq" id="XP_050934540.1">
    <property type="nucleotide sequence ID" value="XM_051078583.1"/>
</dbReference>
<feature type="signal peptide" evidence="2">
    <location>
        <begin position="1"/>
        <end position="19"/>
    </location>
</feature>
<evidence type="ECO:0000313" key="4">
    <source>
        <dbReference type="RefSeq" id="XP_050934540.1"/>
    </source>
</evidence>
<feature type="compositionally biased region" description="Low complexity" evidence="1">
    <location>
        <begin position="66"/>
        <end position="96"/>
    </location>
</feature>
<organism evidence="3 4">
    <name type="scientific">Lates calcarifer</name>
    <name type="common">Barramundi</name>
    <name type="synonym">Holocentrus calcarifer</name>
    <dbReference type="NCBI Taxonomy" id="8187"/>
    <lineage>
        <taxon>Eukaryota</taxon>
        <taxon>Metazoa</taxon>
        <taxon>Chordata</taxon>
        <taxon>Craniata</taxon>
        <taxon>Vertebrata</taxon>
        <taxon>Euteleostomi</taxon>
        <taxon>Actinopterygii</taxon>
        <taxon>Neopterygii</taxon>
        <taxon>Teleostei</taxon>
        <taxon>Neoteleostei</taxon>
        <taxon>Acanthomorphata</taxon>
        <taxon>Carangaria</taxon>
        <taxon>Carangaria incertae sedis</taxon>
        <taxon>Centropomidae</taxon>
        <taxon>Lates</taxon>
    </lineage>
</organism>
<feature type="compositionally biased region" description="Pro residues" evidence="1">
    <location>
        <begin position="154"/>
        <end position="163"/>
    </location>
</feature>
<dbReference type="GeneID" id="127143690"/>
<dbReference type="AlphaFoldDB" id="A0AAJ8BL26"/>
<gene>
    <name evidence="4" type="primary">si:ch211-133n4.6</name>
</gene>
<protein>
    <submittedName>
        <fullName evidence="4">Uncharacterized protein si:ch211-133n4.6</fullName>
    </submittedName>
</protein>
<evidence type="ECO:0000256" key="1">
    <source>
        <dbReference type="SAM" id="MobiDB-lite"/>
    </source>
</evidence>
<dbReference type="KEGG" id="lcf:127143690"/>
<feature type="chain" id="PRO_5042548355" evidence="2">
    <location>
        <begin position="20"/>
        <end position="185"/>
    </location>
</feature>
<name>A0AAJ8BL26_LATCA</name>
<sequence>MFTRNVVLVFSLFILLVEGDLDSSDAGIQVMSTDKDSTSDEAPTESMNAVSPDQPDEPQYYGGGPSDTSSSSSETADAPATNQVTAPEPAAAAANSVEEEDEDESSDSEEGGKKKFSSRSAKPQSPVQLQQPPPNVQQSPALPPISSTRVIQNPPLPPQPIIPQPKALVRSRTSKRRSRANRRQI</sequence>
<feature type="region of interest" description="Disordered" evidence="1">
    <location>
        <begin position="31"/>
        <end position="185"/>
    </location>
</feature>
<evidence type="ECO:0000256" key="2">
    <source>
        <dbReference type="SAM" id="SignalP"/>
    </source>
</evidence>
<dbReference type="Proteomes" id="UP000694890">
    <property type="component" value="Linkage group LG3"/>
</dbReference>
<feature type="compositionally biased region" description="Basic residues" evidence="1">
    <location>
        <begin position="172"/>
        <end position="185"/>
    </location>
</feature>
<reference evidence="4" key="1">
    <citation type="submission" date="2025-08" db="UniProtKB">
        <authorList>
            <consortium name="RefSeq"/>
        </authorList>
    </citation>
    <scope>IDENTIFICATION</scope>
    <source>
        <tissue evidence="4">Brain</tissue>
    </source>
</reference>
<accession>A0AAJ8BL26</accession>
<evidence type="ECO:0000313" key="3">
    <source>
        <dbReference type="Proteomes" id="UP000694890"/>
    </source>
</evidence>
<feature type="compositionally biased region" description="Low complexity" evidence="1">
    <location>
        <begin position="123"/>
        <end position="140"/>
    </location>
</feature>